<feature type="transmembrane region" description="Helical" evidence="7">
    <location>
        <begin position="104"/>
        <end position="126"/>
    </location>
</feature>
<feature type="transmembrane region" description="Helical" evidence="7">
    <location>
        <begin position="288"/>
        <end position="308"/>
    </location>
</feature>
<feature type="transmembrane region" description="Helical" evidence="7">
    <location>
        <begin position="314"/>
        <end position="340"/>
    </location>
</feature>
<feature type="transmembrane region" description="Helical" evidence="7">
    <location>
        <begin position="81"/>
        <end position="98"/>
    </location>
</feature>
<evidence type="ECO:0000256" key="4">
    <source>
        <dbReference type="ARBA" id="ARBA00022989"/>
    </source>
</evidence>
<dbReference type="Gene3D" id="1.20.1250.20">
    <property type="entry name" value="MFS general substrate transporter like domains"/>
    <property type="match status" value="1"/>
</dbReference>
<feature type="transmembrane region" description="Helical" evidence="7">
    <location>
        <begin position="12"/>
        <end position="37"/>
    </location>
</feature>
<dbReference type="PROSITE" id="PS50850">
    <property type="entry name" value="MFS"/>
    <property type="match status" value="1"/>
</dbReference>
<keyword evidence="2" id="KW-0813">Transport</keyword>
<feature type="domain" description="Major facilitator superfamily (MFS) profile" evidence="8">
    <location>
        <begin position="14"/>
        <end position="403"/>
    </location>
</feature>
<evidence type="ECO:0000313" key="9">
    <source>
        <dbReference type="EMBL" id="XBO37317.1"/>
    </source>
</evidence>
<feature type="region of interest" description="Disordered" evidence="6">
    <location>
        <begin position="195"/>
        <end position="215"/>
    </location>
</feature>
<evidence type="ECO:0000256" key="6">
    <source>
        <dbReference type="SAM" id="MobiDB-lite"/>
    </source>
</evidence>
<proteinExistence type="predicted"/>
<feature type="transmembrane region" description="Helical" evidence="7">
    <location>
        <begin position="380"/>
        <end position="401"/>
    </location>
</feature>
<dbReference type="RefSeq" id="WP_406854138.1">
    <property type="nucleotide sequence ID" value="NZ_CP157484.1"/>
</dbReference>
<evidence type="ECO:0000256" key="1">
    <source>
        <dbReference type="ARBA" id="ARBA00004141"/>
    </source>
</evidence>
<evidence type="ECO:0000256" key="2">
    <source>
        <dbReference type="ARBA" id="ARBA00022448"/>
    </source>
</evidence>
<organism evidence="9">
    <name type="scientific">Alsobacter sp. KACC 23698</name>
    <dbReference type="NCBI Taxonomy" id="3149229"/>
    <lineage>
        <taxon>Bacteria</taxon>
        <taxon>Pseudomonadati</taxon>
        <taxon>Pseudomonadota</taxon>
        <taxon>Alphaproteobacteria</taxon>
        <taxon>Hyphomicrobiales</taxon>
        <taxon>Alsobacteraceae</taxon>
        <taxon>Alsobacter</taxon>
    </lineage>
</organism>
<keyword evidence="5 7" id="KW-0472">Membrane</keyword>
<dbReference type="PANTHER" id="PTHR43385">
    <property type="entry name" value="RIBOFLAVIN TRANSPORTER RIBJ"/>
    <property type="match status" value="1"/>
</dbReference>
<comment type="subcellular location">
    <subcellularLocation>
        <location evidence="1">Membrane</location>
        <topology evidence="1">Multi-pass membrane protein</topology>
    </subcellularLocation>
</comment>
<evidence type="ECO:0000256" key="3">
    <source>
        <dbReference type="ARBA" id="ARBA00022692"/>
    </source>
</evidence>
<dbReference type="InterPro" id="IPR011701">
    <property type="entry name" value="MFS"/>
</dbReference>
<evidence type="ECO:0000259" key="8">
    <source>
        <dbReference type="PROSITE" id="PS50850"/>
    </source>
</evidence>
<feature type="transmembrane region" description="Helical" evidence="7">
    <location>
        <begin position="138"/>
        <end position="158"/>
    </location>
</feature>
<dbReference type="Pfam" id="PF07690">
    <property type="entry name" value="MFS_1"/>
    <property type="match status" value="1"/>
</dbReference>
<protein>
    <submittedName>
        <fullName evidence="9">MFS transporter</fullName>
    </submittedName>
</protein>
<dbReference type="InterPro" id="IPR036259">
    <property type="entry name" value="MFS_trans_sf"/>
</dbReference>
<evidence type="ECO:0000256" key="7">
    <source>
        <dbReference type="SAM" id="Phobius"/>
    </source>
</evidence>
<dbReference type="GO" id="GO:0016020">
    <property type="term" value="C:membrane"/>
    <property type="evidence" value="ECO:0007669"/>
    <property type="project" value="UniProtKB-SubCell"/>
</dbReference>
<name>A0AAU7JAR2_9HYPH</name>
<keyword evidence="4 7" id="KW-1133">Transmembrane helix</keyword>
<feature type="transmembrane region" description="Helical" evidence="7">
    <location>
        <begin position="352"/>
        <end position="374"/>
    </location>
</feature>
<dbReference type="InterPro" id="IPR020846">
    <property type="entry name" value="MFS_dom"/>
</dbReference>
<reference evidence="9" key="1">
    <citation type="submission" date="2024-05" db="EMBL/GenBank/DDBJ databases">
        <authorList>
            <person name="Kim S."/>
            <person name="Heo J."/>
            <person name="Choi H."/>
            <person name="Choi Y."/>
            <person name="Kwon S.-W."/>
            <person name="Kim Y."/>
        </authorList>
    </citation>
    <scope>NUCLEOTIDE SEQUENCE</scope>
    <source>
        <strain evidence="9">KACC 23698</strain>
    </source>
</reference>
<accession>A0AAU7JAR2</accession>
<dbReference type="PANTHER" id="PTHR43385:SF1">
    <property type="entry name" value="RIBOFLAVIN TRANSPORTER RIBJ"/>
    <property type="match status" value="1"/>
</dbReference>
<gene>
    <name evidence="9" type="ORF">ABEG18_16465</name>
</gene>
<feature type="transmembrane region" description="Helical" evidence="7">
    <location>
        <begin position="49"/>
        <end position="69"/>
    </location>
</feature>
<feature type="transmembrane region" description="Helical" evidence="7">
    <location>
        <begin position="222"/>
        <end position="247"/>
    </location>
</feature>
<dbReference type="GO" id="GO:0022857">
    <property type="term" value="F:transmembrane transporter activity"/>
    <property type="evidence" value="ECO:0007669"/>
    <property type="project" value="InterPro"/>
</dbReference>
<dbReference type="AlphaFoldDB" id="A0AAU7JAR2"/>
<keyword evidence="3 7" id="KW-0812">Transmembrane</keyword>
<feature type="transmembrane region" description="Helical" evidence="7">
    <location>
        <begin position="170"/>
        <end position="190"/>
    </location>
</feature>
<dbReference type="SUPFAM" id="SSF103473">
    <property type="entry name" value="MFS general substrate transporter"/>
    <property type="match status" value="1"/>
</dbReference>
<sequence>MKDAPAPDSTVARALAVLGITQIAAWGSLFYAMALVGPRIRLETGWSDTLVFGGFSVALVTSGLAAPLAGRLIDRHGGRPVLTAGSLLGAAGLALLATSHGAAWYLASWAVIGVAMAGALYDPAFATLAQLAGPRTRTAISLLTLAGGFASTVSWPLTLWMLGRLDWRDVLLVHAAGQALLCAPLHAFALPTRPRTGGAAPASPRPPDDGARSSTRRAGLDWTALGLFALVVAAHGFVTSALSVHLVRLLDMLGLSEGQAVIAGVFIGPAQVGARLLELLFGSRLSALGLGVVATAMLPFAFALLYGAEPSTAVAILFALIYGASNGLITIARGVVPLALFSRDRYGEVLGLIAAPALATKSAAPILFAVFMIGWGANGTVALCGALGILAAGAMLVLGAVRRRAGDALEPPLSR</sequence>
<dbReference type="InterPro" id="IPR052983">
    <property type="entry name" value="MFS_Riboflavin_Transporter"/>
</dbReference>
<evidence type="ECO:0000256" key="5">
    <source>
        <dbReference type="ARBA" id="ARBA00023136"/>
    </source>
</evidence>
<dbReference type="EMBL" id="CP157484">
    <property type="protein sequence ID" value="XBO37317.1"/>
    <property type="molecule type" value="Genomic_DNA"/>
</dbReference>